<evidence type="ECO:0000313" key="3">
    <source>
        <dbReference type="Proteomes" id="UP000028701"/>
    </source>
</evidence>
<name>A0A081CQV4_9HYPH</name>
<evidence type="ECO:0000313" key="2">
    <source>
        <dbReference type="EMBL" id="GAK69050.1"/>
    </source>
</evidence>
<proteinExistence type="predicted"/>
<dbReference type="RefSeq" id="WP_045228633.1">
    <property type="nucleotide sequence ID" value="NZ_BBJU01000003.1"/>
</dbReference>
<organism evidence="2 3">
    <name type="scientific">Agrobacterium rubi TR3 = NBRC 13261</name>
    <dbReference type="NCBI Taxonomy" id="1368415"/>
    <lineage>
        <taxon>Bacteria</taxon>
        <taxon>Pseudomonadati</taxon>
        <taxon>Pseudomonadota</taxon>
        <taxon>Alphaproteobacteria</taxon>
        <taxon>Hyphomicrobiales</taxon>
        <taxon>Rhizobiaceae</taxon>
        <taxon>Rhizobium/Agrobacterium group</taxon>
        <taxon>Agrobacterium</taxon>
    </lineage>
</organism>
<dbReference type="EMBL" id="BBJU01000003">
    <property type="protein sequence ID" value="GAK69050.1"/>
    <property type="molecule type" value="Genomic_DNA"/>
</dbReference>
<accession>A0A081CQV4</accession>
<keyword evidence="1" id="KW-0175">Coiled coil</keyword>
<reference evidence="2 3" key="1">
    <citation type="submission" date="2014-08" db="EMBL/GenBank/DDBJ databases">
        <title>Whole genome shotgun sequence of Rhizobium rubi NBRC 13261.</title>
        <authorList>
            <person name="Katano-Makiyama Y."/>
            <person name="Hosoyama A."/>
            <person name="Hashimoto M."/>
            <person name="Hosoyama Y."/>
            <person name="Noguchi M."/>
            <person name="Tsuchikane K."/>
            <person name="Uohara A."/>
            <person name="Ohji S."/>
            <person name="Ichikawa N."/>
            <person name="Kimura A."/>
            <person name="Yamazoe A."/>
            <person name="Fujita N."/>
        </authorList>
    </citation>
    <scope>NUCLEOTIDE SEQUENCE [LARGE SCALE GENOMIC DNA]</scope>
    <source>
        <strain evidence="2 3">NBRC 13261</strain>
    </source>
</reference>
<protein>
    <submittedName>
        <fullName evidence="2">Uncharacterized protein</fullName>
    </submittedName>
</protein>
<comment type="caution">
    <text evidence="2">The sequence shown here is derived from an EMBL/GenBank/DDBJ whole genome shotgun (WGS) entry which is preliminary data.</text>
</comment>
<gene>
    <name evidence="2" type="ORF">RRU01S_03_02210</name>
</gene>
<dbReference type="AlphaFoldDB" id="A0A081CQV4"/>
<feature type="coiled-coil region" evidence="1">
    <location>
        <begin position="181"/>
        <end position="217"/>
    </location>
</feature>
<dbReference type="OrthoDB" id="9804735at2"/>
<dbReference type="Proteomes" id="UP000028701">
    <property type="component" value="Unassembled WGS sequence"/>
</dbReference>
<evidence type="ECO:0000256" key="1">
    <source>
        <dbReference type="SAM" id="Coils"/>
    </source>
</evidence>
<sequence length="343" mass="37564">MAKTPSLDAKIEKARADALAVQELSAQLAASLSVAPDETSETVLDDEAREIARLRDLEQALEADLLSVVEHIGAYTQAAYAAFDKVDERSHGNRLFSFFTSRKPASYKIVRLKKLSVAEMAKRALLQAAGVHDLFVNRKAAAASLVVIVEPNLVASIEKRRLVVSAMDEARQRDKMLAASLATLNRKMQDAGDEIRLEQLKAEEAEITAQHKAVLEERDVLRKQHNVLDRQAMLLGDLIDLQNEAIALHTLLLNKVSVEAERCIQLYDAAYGSLDPLLAEAKPSFSTDYPTPKPLDVFKDVLTLHSQGAVSMQDIERRKARIDEALSGRASAASGAKVSTSTV</sequence>